<organism evidence="1 2">
    <name type="scientific">Plebeiibacterium marinum</name>
    <dbReference type="NCBI Taxonomy" id="2992111"/>
    <lineage>
        <taxon>Bacteria</taxon>
        <taxon>Pseudomonadati</taxon>
        <taxon>Bacteroidota</taxon>
        <taxon>Bacteroidia</taxon>
        <taxon>Marinilabiliales</taxon>
        <taxon>Marinilabiliaceae</taxon>
        <taxon>Plebeiibacterium</taxon>
    </lineage>
</organism>
<dbReference type="RefSeq" id="WP_301198867.1">
    <property type="nucleotide sequence ID" value="NZ_JAPDPI010000012.1"/>
</dbReference>
<dbReference type="EMBL" id="JAPDPI010000012">
    <property type="protein sequence ID" value="MCW3805496.1"/>
    <property type="molecule type" value="Genomic_DNA"/>
</dbReference>
<dbReference type="AlphaFoldDB" id="A0AAE3MCU7"/>
<gene>
    <name evidence="1" type="ORF">OM074_07635</name>
</gene>
<proteinExistence type="predicted"/>
<evidence type="ECO:0000313" key="1">
    <source>
        <dbReference type="EMBL" id="MCW3805496.1"/>
    </source>
</evidence>
<sequence>MKKYILIIHVVIVLFSIAQPIMAKDKIKGEYEVAKEGAWCWFADPRAIHYKNENGSINKSYIGYIDIHGNIKATQHDFITGETEEVLIRSWFQPDDHNNPTFLVLPDERVMVFYSRHTDERCFYYRVSEKKGDITTLGTEYKIHTQKNTTYPSPFILSDDPDHFYLLWRGVSWHPTIAKITLPDEKGAVKTVWGPKQIVQSTASRPYAKYTSNGKDKIYMAYTTGHPDPTMPNYIYLNYIDINTFELKDIKENVLSKIGEDLHHIAATVDYQKSYPDAVVDASQLRDWLWQVVLDKEQKPVIAMVTINGDKTSHDYYYAYWDGNQWKKVFLSNAGGHFHQTPHIEKCYSGGMAIDDQNTNEIYCSVPVEGKNGKVYEIVRYILGENKEIIKTDTLTRDSKLNNVRPYIIPNRGDSPLSMVWMYGNYYDWIVSKKRPLGYCTSIKSDYDLYSKSVDTTKGLVHKKEYKQEENVKKIKIPGTLTEFSVVADIALEPDNYKGLLIKAGDIEYQLNGETLKPYLMVGGQKYQSNNILGNSDSWKEYDKGTGGKWREPVKYSKVQLSLTSKNGILNIYINGLLSQSITIDSFKLKAIEVGKPLNSIYIYNAAVSCQTLKALLK</sequence>
<evidence type="ECO:0000313" key="2">
    <source>
        <dbReference type="Proteomes" id="UP001207408"/>
    </source>
</evidence>
<dbReference type="Proteomes" id="UP001207408">
    <property type="component" value="Unassembled WGS sequence"/>
</dbReference>
<protein>
    <submittedName>
        <fullName evidence="1">BNR repeat-containing protein</fullName>
    </submittedName>
</protein>
<accession>A0AAE3MCU7</accession>
<keyword evidence="2" id="KW-1185">Reference proteome</keyword>
<comment type="caution">
    <text evidence="1">The sequence shown here is derived from an EMBL/GenBank/DDBJ whole genome shotgun (WGS) entry which is preliminary data.</text>
</comment>
<dbReference type="Pfam" id="PF15892">
    <property type="entry name" value="BNR_4"/>
    <property type="match status" value="1"/>
</dbReference>
<reference evidence="1" key="1">
    <citation type="submission" date="2022-10" db="EMBL/GenBank/DDBJ databases">
        <authorList>
            <person name="Yu W.X."/>
        </authorList>
    </citation>
    <scope>NUCLEOTIDE SEQUENCE</scope>
    <source>
        <strain evidence="1">D04</strain>
    </source>
</reference>
<name>A0AAE3MCU7_9BACT</name>